<dbReference type="CDD" id="cd02016">
    <property type="entry name" value="TPP_E1_OGDC_like"/>
    <property type="match status" value="1"/>
</dbReference>
<dbReference type="InterPro" id="IPR005475">
    <property type="entry name" value="Transketolase-like_Pyr-bd"/>
</dbReference>
<dbReference type="InterPro" id="IPR042179">
    <property type="entry name" value="KGD_C_sf"/>
</dbReference>
<gene>
    <name evidence="6" type="primary">odhA</name>
    <name evidence="9" type="ORF">HXA33_07660</name>
</gene>
<evidence type="ECO:0000256" key="5">
    <source>
        <dbReference type="ARBA" id="ARBA00051911"/>
    </source>
</evidence>
<evidence type="ECO:0000259" key="8">
    <source>
        <dbReference type="SMART" id="SM00861"/>
    </source>
</evidence>
<dbReference type="InterPro" id="IPR001017">
    <property type="entry name" value="DH_E1"/>
</dbReference>
<dbReference type="Pfam" id="PF16870">
    <property type="entry name" value="OxoGdeHyase_C"/>
    <property type="match status" value="1"/>
</dbReference>
<dbReference type="NCBIfam" id="NF006914">
    <property type="entry name" value="PRK09404.1"/>
    <property type="match status" value="1"/>
</dbReference>
<evidence type="ECO:0000313" key="10">
    <source>
        <dbReference type="Proteomes" id="UP001057753"/>
    </source>
</evidence>
<dbReference type="Gene3D" id="3.40.50.11610">
    <property type="entry name" value="Multifunctional 2-oxoglutarate metabolism enzyme, C-terminal domain"/>
    <property type="match status" value="1"/>
</dbReference>
<evidence type="ECO:0000256" key="1">
    <source>
        <dbReference type="ARBA" id="ARBA00001964"/>
    </source>
</evidence>
<dbReference type="EMBL" id="JABXYM010000001">
    <property type="protein sequence ID" value="MCR6096426.1"/>
    <property type="molecule type" value="Genomic_DNA"/>
</dbReference>
<dbReference type="RefSeq" id="WP_257821038.1">
    <property type="nucleotide sequence ID" value="NZ_JABXYM010000001.1"/>
</dbReference>
<keyword evidence="2 6" id="KW-0560">Oxidoreductase</keyword>
<evidence type="ECO:0000256" key="7">
    <source>
        <dbReference type="SAM" id="MobiDB-lite"/>
    </source>
</evidence>
<dbReference type="EC" id="1.2.4.2" evidence="6"/>
<feature type="domain" description="Transketolase-like pyrimidine-binding" evidence="8">
    <location>
        <begin position="598"/>
        <end position="794"/>
    </location>
</feature>
<dbReference type="HAMAP" id="MF_01169">
    <property type="entry name" value="SucA_OdhA"/>
    <property type="match status" value="1"/>
</dbReference>
<dbReference type="Gene3D" id="1.10.287.1150">
    <property type="entry name" value="TPP helical domain"/>
    <property type="match status" value="1"/>
</dbReference>
<dbReference type="InterPro" id="IPR029061">
    <property type="entry name" value="THDP-binding"/>
</dbReference>
<dbReference type="PIRSF" id="PIRSF000157">
    <property type="entry name" value="Oxoglu_dh_E1"/>
    <property type="match status" value="1"/>
</dbReference>
<evidence type="ECO:0000256" key="6">
    <source>
        <dbReference type="HAMAP-Rule" id="MF_01169"/>
    </source>
</evidence>
<evidence type="ECO:0000313" key="9">
    <source>
        <dbReference type="EMBL" id="MCR6096426.1"/>
    </source>
</evidence>
<comment type="similarity">
    <text evidence="6">Belongs to the alpha-ketoglutarate dehydrogenase family.</text>
</comment>
<protein>
    <recommendedName>
        <fullName evidence="6">2-oxoglutarate dehydrogenase E1 component</fullName>
        <ecNumber evidence="6">1.2.4.2</ecNumber>
    </recommendedName>
    <alternativeName>
        <fullName evidence="6">Alpha-ketoglutarate dehydrogenase</fullName>
    </alternativeName>
</protein>
<dbReference type="AlphaFoldDB" id="A0A9Q4B142"/>
<dbReference type="Pfam" id="PF02779">
    <property type="entry name" value="Transket_pyr"/>
    <property type="match status" value="1"/>
</dbReference>
<name>A0A9Q4B142_SALAG</name>
<comment type="subunit">
    <text evidence="6">Homodimer. Part of the 2-oxoglutarate dehydrogenase (OGDH) complex composed of E1 (2-oxoglutarate dehydrogenase), E2 (dihydrolipoamide succinyltransferase) and E3 (dihydrolipoamide dehydrogenase); the complex contains multiple copies of the three enzymatic components (E1, E2 and E3).</text>
</comment>
<sequence>MANQSIRLSEGWSQFYGPNLGYMLDKYEEYEKNPQSVEDELKEFFKYWGAYSEEANLKQSTVNEPRSLAQGDQDGYYKAMQAIKLADSIRRNGHLMADISPINLEEKPSILTYANFDLTEEDIKKIPPQLISPNSHQSFSNGLEALEHLKETYTKRLAFEFNQVHDMEERRWLFEKVESRDYLPEISDEKRLALFKRLNKVEGFEHFIHKTFKGQKRFSIEGLDTMVPMLDEIVRESVEDGTEKIMVGMAHRGRLNVLAHVLGKPYEMIFSEFHDAPNKDLVPSEGSVGINYGWTGDVKYHLGADRAIKERQTDATITLANNPSHLEFVNPVVEGFARAAQEDRSKPGYPKQTKHKALPILIHGDAAFPGQGIVAETLNLSQLYGYSTGGTIHIIANNMIGFTTVSGDSRSTKYASDPAKGYQIPIIHVNADDPEACIAAAHLAHLYQREFHKDIVIDLIGYRRYGHNEMDEPLATQPSLYKKIKEHPTVFERYAEELIDRGLIEKAEMTNIRETFSSKLEAFFEKIKRNKRKFIDESMTPPAYVRSTLEGIETKVPIEQLRKLNEDLLIFPEKFNVFPKLEKILKRRVASLKDEGKIDWGLAETLAFGTILSEGIPIRLTGQDSERGTFSQRHLVLHDYNSNDIYSPLHTLPTAKASFAIHNSPLSEAACVGFEYGYNVQSPETLTIWEAQYGDFSNGAQVIFDQFLSSGRAKWGQKSGMVLLLPHGYEGQGPEHSSGRMERFLTLAAENNWHVANLTRASQYFHLLRRQSKLLKENEIRPLVLMAPKSLLRNENVASSPYDLSEGKFETILVNEQLGNEKTEVDRIVFCSGKVAVELEEQIKENVAELNWLQVIKVEELYPFPSKKIREVMDHYPNLKELIWLQEEPQNMGAWHYIFPYLQDLRSENMRVGFIGRKRRSSPAEGDPKVHKKEQNRIITEAITRKREGSPE</sequence>
<dbReference type="PANTHER" id="PTHR23152">
    <property type="entry name" value="2-OXOGLUTARATE DEHYDROGENASE"/>
    <property type="match status" value="1"/>
</dbReference>
<dbReference type="InterPro" id="IPR023784">
    <property type="entry name" value="2oxoglutarate_DH_E1_bac"/>
</dbReference>
<keyword evidence="10" id="KW-1185">Reference proteome</keyword>
<organism evidence="9 10">
    <name type="scientific">Salipaludibacillus agaradhaerens</name>
    <name type="common">Bacillus agaradhaerens</name>
    <dbReference type="NCBI Taxonomy" id="76935"/>
    <lineage>
        <taxon>Bacteria</taxon>
        <taxon>Bacillati</taxon>
        <taxon>Bacillota</taxon>
        <taxon>Bacilli</taxon>
        <taxon>Bacillales</taxon>
        <taxon>Bacillaceae</taxon>
    </lineage>
</organism>
<dbReference type="Proteomes" id="UP001057753">
    <property type="component" value="Unassembled WGS sequence"/>
</dbReference>
<dbReference type="Gene3D" id="3.40.50.12470">
    <property type="match status" value="1"/>
</dbReference>
<evidence type="ECO:0000256" key="2">
    <source>
        <dbReference type="ARBA" id="ARBA00023002"/>
    </source>
</evidence>
<keyword evidence="3 6" id="KW-0786">Thiamine pyrophosphate</keyword>
<dbReference type="GO" id="GO:0005829">
    <property type="term" value="C:cytosol"/>
    <property type="evidence" value="ECO:0007669"/>
    <property type="project" value="TreeGrafter"/>
</dbReference>
<feature type="compositionally biased region" description="Basic and acidic residues" evidence="7">
    <location>
        <begin position="926"/>
        <end position="936"/>
    </location>
</feature>
<comment type="catalytic activity">
    <reaction evidence="5 6">
        <text>N(6)-[(R)-lipoyl]-L-lysyl-[protein] + 2-oxoglutarate + H(+) = N(6)-[(R)-S(8)-succinyldihydrolipoyl]-L-lysyl-[protein] + CO2</text>
        <dbReference type="Rhea" id="RHEA:12188"/>
        <dbReference type="Rhea" id="RHEA-COMP:10474"/>
        <dbReference type="Rhea" id="RHEA-COMP:20092"/>
        <dbReference type="ChEBI" id="CHEBI:15378"/>
        <dbReference type="ChEBI" id="CHEBI:16526"/>
        <dbReference type="ChEBI" id="CHEBI:16810"/>
        <dbReference type="ChEBI" id="CHEBI:83099"/>
        <dbReference type="ChEBI" id="CHEBI:83120"/>
        <dbReference type="EC" id="1.2.4.2"/>
    </reaction>
</comment>
<dbReference type="GO" id="GO:0045252">
    <property type="term" value="C:oxoglutarate dehydrogenase complex"/>
    <property type="evidence" value="ECO:0007669"/>
    <property type="project" value="TreeGrafter"/>
</dbReference>
<accession>A0A9Q4B142</accession>
<evidence type="ECO:0000256" key="3">
    <source>
        <dbReference type="ARBA" id="ARBA00023052"/>
    </source>
</evidence>
<dbReference type="SMART" id="SM00861">
    <property type="entry name" value="Transket_pyr"/>
    <property type="match status" value="1"/>
</dbReference>
<dbReference type="SUPFAM" id="SSF52518">
    <property type="entry name" value="Thiamin diphosphate-binding fold (THDP-binding)"/>
    <property type="match status" value="2"/>
</dbReference>
<dbReference type="PANTHER" id="PTHR23152:SF4">
    <property type="entry name" value="2-OXOADIPATE DEHYDROGENASE COMPLEX COMPONENT E1"/>
    <property type="match status" value="1"/>
</dbReference>
<feature type="compositionally biased region" description="Basic and acidic residues" evidence="7">
    <location>
        <begin position="943"/>
        <end position="952"/>
    </location>
</feature>
<dbReference type="GO" id="GO:0006096">
    <property type="term" value="P:glycolytic process"/>
    <property type="evidence" value="ECO:0007669"/>
    <property type="project" value="UniProtKB-UniRule"/>
</dbReference>
<dbReference type="InterPro" id="IPR011603">
    <property type="entry name" value="2oxoglutarate_DH_E1"/>
</dbReference>
<reference evidence="9" key="1">
    <citation type="submission" date="2020-06" db="EMBL/GenBank/DDBJ databases">
        <title>Insight into the genomes of haloalkaliphilic bacilli from Kenyan soda lakes.</title>
        <authorList>
            <person name="Mwirichia R."/>
            <person name="Villamizar G.C."/>
            <person name="Poehlein A."/>
            <person name="Mugweru J."/>
            <person name="Kipnyargis A."/>
            <person name="Kiplimo D."/>
            <person name="Orwa P."/>
            <person name="Daniel R."/>
        </authorList>
    </citation>
    <scope>NUCLEOTIDE SEQUENCE</scope>
    <source>
        <strain evidence="9">B1096_S55</strain>
    </source>
</reference>
<keyword evidence="4 6" id="KW-0324">Glycolysis</keyword>
<proteinExistence type="inferred from homology"/>
<comment type="function">
    <text evidence="6">E1 component of the 2-oxoglutarate dehydrogenase (OGDH) complex which catalyzes the decarboxylation of 2-oxoglutarate, the first step in the conversion of 2-oxoglutarate to succinyl-CoA and CO(2).</text>
</comment>
<dbReference type="FunFam" id="3.40.50.970:FF:000036">
    <property type="entry name" value="2-oxoglutarate dehydrogenase E1 component"/>
    <property type="match status" value="1"/>
</dbReference>
<dbReference type="NCBIfam" id="TIGR00239">
    <property type="entry name" value="2oxo_dh_E1"/>
    <property type="match status" value="1"/>
</dbReference>
<evidence type="ECO:0000256" key="4">
    <source>
        <dbReference type="ARBA" id="ARBA00023152"/>
    </source>
</evidence>
<dbReference type="Pfam" id="PF00676">
    <property type="entry name" value="E1_dh"/>
    <property type="match status" value="1"/>
</dbReference>
<dbReference type="GO" id="GO:0004591">
    <property type="term" value="F:oxoglutarate dehydrogenase (succinyl-transferring) activity"/>
    <property type="evidence" value="ECO:0007669"/>
    <property type="project" value="UniProtKB-UniRule"/>
</dbReference>
<dbReference type="NCBIfam" id="NF008907">
    <property type="entry name" value="PRK12270.1"/>
    <property type="match status" value="1"/>
</dbReference>
<comment type="caution">
    <text evidence="9">The sequence shown here is derived from an EMBL/GenBank/DDBJ whole genome shotgun (WGS) entry which is preliminary data.</text>
</comment>
<dbReference type="InterPro" id="IPR031717">
    <property type="entry name" value="ODO-1/KGD_C"/>
</dbReference>
<feature type="region of interest" description="Disordered" evidence="7">
    <location>
        <begin position="918"/>
        <end position="952"/>
    </location>
</feature>
<dbReference type="GO" id="GO:0006099">
    <property type="term" value="P:tricarboxylic acid cycle"/>
    <property type="evidence" value="ECO:0007669"/>
    <property type="project" value="TreeGrafter"/>
</dbReference>
<dbReference type="Gene3D" id="3.40.50.970">
    <property type="match status" value="1"/>
</dbReference>
<dbReference type="GO" id="GO:0030976">
    <property type="term" value="F:thiamine pyrophosphate binding"/>
    <property type="evidence" value="ECO:0007669"/>
    <property type="project" value="UniProtKB-UniRule"/>
</dbReference>
<comment type="cofactor">
    <cofactor evidence="1 6">
        <name>thiamine diphosphate</name>
        <dbReference type="ChEBI" id="CHEBI:58937"/>
    </cofactor>
</comment>